<dbReference type="GO" id="GO:0016987">
    <property type="term" value="F:sigma factor activity"/>
    <property type="evidence" value="ECO:0007669"/>
    <property type="project" value="UniProtKB-KW"/>
</dbReference>
<dbReference type="NCBIfam" id="TIGR02985">
    <property type="entry name" value="Sig70_bacteroi1"/>
    <property type="match status" value="1"/>
</dbReference>
<comment type="similarity">
    <text evidence="1">Belongs to the sigma-70 factor family. ECF subfamily.</text>
</comment>
<evidence type="ECO:0000256" key="3">
    <source>
        <dbReference type="ARBA" id="ARBA00023082"/>
    </source>
</evidence>
<dbReference type="InterPro" id="IPR014284">
    <property type="entry name" value="RNA_pol_sigma-70_dom"/>
</dbReference>
<evidence type="ECO:0000259" key="6">
    <source>
        <dbReference type="Pfam" id="PF08281"/>
    </source>
</evidence>
<dbReference type="Gene3D" id="1.10.1740.10">
    <property type="match status" value="1"/>
</dbReference>
<proteinExistence type="inferred from homology"/>
<gene>
    <name evidence="7" type="ORF">AVDCRST_MAG56-1195</name>
</gene>
<evidence type="ECO:0000259" key="5">
    <source>
        <dbReference type="Pfam" id="PF04542"/>
    </source>
</evidence>
<keyword evidence="3" id="KW-0731">Sigma factor</keyword>
<dbReference type="InterPro" id="IPR039425">
    <property type="entry name" value="RNA_pol_sigma-70-like"/>
</dbReference>
<dbReference type="SUPFAM" id="SSF88659">
    <property type="entry name" value="Sigma3 and sigma4 domains of RNA polymerase sigma factors"/>
    <property type="match status" value="1"/>
</dbReference>
<dbReference type="AlphaFoldDB" id="A0A6J4HZ22"/>
<evidence type="ECO:0000313" key="7">
    <source>
        <dbReference type="EMBL" id="CAA9235901.1"/>
    </source>
</evidence>
<dbReference type="InterPro" id="IPR013325">
    <property type="entry name" value="RNA_pol_sigma_r2"/>
</dbReference>
<dbReference type="InterPro" id="IPR013324">
    <property type="entry name" value="RNA_pol_sigma_r3/r4-like"/>
</dbReference>
<dbReference type="EMBL" id="CADCTQ010000112">
    <property type="protein sequence ID" value="CAA9235901.1"/>
    <property type="molecule type" value="Genomic_DNA"/>
</dbReference>
<keyword evidence="4" id="KW-0804">Transcription</keyword>
<dbReference type="Gene3D" id="1.10.10.10">
    <property type="entry name" value="Winged helix-like DNA-binding domain superfamily/Winged helix DNA-binding domain"/>
    <property type="match status" value="1"/>
</dbReference>
<name>A0A6J4HZ22_9SPHI</name>
<reference evidence="7" key="1">
    <citation type="submission" date="2020-02" db="EMBL/GenBank/DDBJ databases">
        <authorList>
            <person name="Meier V. D."/>
        </authorList>
    </citation>
    <scope>NUCLEOTIDE SEQUENCE</scope>
    <source>
        <strain evidence="7">AVDCRST_MAG56</strain>
    </source>
</reference>
<dbReference type="InterPro" id="IPR007627">
    <property type="entry name" value="RNA_pol_sigma70_r2"/>
</dbReference>
<dbReference type="InterPro" id="IPR036388">
    <property type="entry name" value="WH-like_DNA-bd_sf"/>
</dbReference>
<feature type="domain" description="RNA polymerase sigma factor 70 region 4 type 2" evidence="6">
    <location>
        <begin position="145"/>
        <end position="196"/>
    </location>
</feature>
<protein>
    <recommendedName>
        <fullName evidence="8">RNA polymerase ECF-type sigma factor</fullName>
    </recommendedName>
</protein>
<sequence>MLFFNLNWYYYEPIRLALKLSPLQFTHHTDQDLVQLLQQGDKKAFDALYGRYWRKLYLLAYQKLRSRELAEELVQDLFISLWTKRESLQITSSVGAYLGMAVRYMIIKFFQKERVHHQYEQTAALAPAYANTTEDEVFFNDLQEVIEQEINKLPEKCREVFQLSRHDHLSQKEISVKLHVSEKTVENHIGKALRLLRLSLKDFITSVVLLFFLG</sequence>
<dbReference type="PANTHER" id="PTHR43133">
    <property type="entry name" value="RNA POLYMERASE ECF-TYPE SIGMA FACTO"/>
    <property type="match status" value="1"/>
</dbReference>
<dbReference type="InterPro" id="IPR014327">
    <property type="entry name" value="RNA_pol_sigma70_bacteroid"/>
</dbReference>
<dbReference type="Pfam" id="PF08281">
    <property type="entry name" value="Sigma70_r4_2"/>
    <property type="match status" value="1"/>
</dbReference>
<feature type="domain" description="RNA polymerase sigma-70 region 2" evidence="5">
    <location>
        <begin position="48"/>
        <end position="114"/>
    </location>
</feature>
<dbReference type="GO" id="GO:0006352">
    <property type="term" value="P:DNA-templated transcription initiation"/>
    <property type="evidence" value="ECO:0007669"/>
    <property type="project" value="InterPro"/>
</dbReference>
<evidence type="ECO:0000256" key="2">
    <source>
        <dbReference type="ARBA" id="ARBA00023015"/>
    </source>
</evidence>
<keyword evidence="2" id="KW-0805">Transcription regulation</keyword>
<dbReference type="InterPro" id="IPR013249">
    <property type="entry name" value="RNA_pol_sigma70_r4_t2"/>
</dbReference>
<organism evidence="7">
    <name type="scientific">uncultured Cytophagales bacterium</name>
    <dbReference type="NCBI Taxonomy" id="158755"/>
    <lineage>
        <taxon>Bacteria</taxon>
        <taxon>Pseudomonadati</taxon>
        <taxon>Bacteroidota</taxon>
        <taxon>Sphingobacteriia</taxon>
        <taxon>Sphingobacteriales</taxon>
        <taxon>environmental samples</taxon>
    </lineage>
</organism>
<dbReference type="CDD" id="cd06171">
    <property type="entry name" value="Sigma70_r4"/>
    <property type="match status" value="1"/>
</dbReference>
<evidence type="ECO:0000256" key="1">
    <source>
        <dbReference type="ARBA" id="ARBA00010641"/>
    </source>
</evidence>
<dbReference type="Pfam" id="PF04542">
    <property type="entry name" value="Sigma70_r2"/>
    <property type="match status" value="1"/>
</dbReference>
<evidence type="ECO:0000256" key="4">
    <source>
        <dbReference type="ARBA" id="ARBA00023163"/>
    </source>
</evidence>
<dbReference type="GO" id="GO:0003677">
    <property type="term" value="F:DNA binding"/>
    <property type="evidence" value="ECO:0007669"/>
    <property type="project" value="InterPro"/>
</dbReference>
<dbReference type="SUPFAM" id="SSF88946">
    <property type="entry name" value="Sigma2 domain of RNA polymerase sigma factors"/>
    <property type="match status" value="1"/>
</dbReference>
<dbReference type="PANTHER" id="PTHR43133:SF46">
    <property type="entry name" value="RNA POLYMERASE SIGMA-70 FACTOR ECF SUBFAMILY"/>
    <property type="match status" value="1"/>
</dbReference>
<accession>A0A6J4HZ22</accession>
<evidence type="ECO:0008006" key="8">
    <source>
        <dbReference type="Google" id="ProtNLM"/>
    </source>
</evidence>
<dbReference type="NCBIfam" id="TIGR02937">
    <property type="entry name" value="sigma70-ECF"/>
    <property type="match status" value="1"/>
</dbReference>